<dbReference type="PANTHER" id="PTHR33143:SF6">
    <property type="entry name" value="OS08G0102900 PROTEIN"/>
    <property type="match status" value="1"/>
</dbReference>
<keyword evidence="4" id="KW-1185">Reference proteome</keyword>
<gene>
    <name evidence="3" type="ORF">FRX31_033662</name>
</gene>
<feature type="region of interest" description="Disordered" evidence="1">
    <location>
        <begin position="1"/>
        <end position="77"/>
    </location>
</feature>
<sequence length="254" mass="28225">MDWSDLPTGGKPSPRRELQGPRPAPLKVRKDSHKIKKPPIVPQAGSSSSQVLHQHQHQQQQQQQQQQTHHQAPQQQRQPVIIYTVSPKVIHTNASEFMSLVQRLTGSSTSTSTSTSSTSPISHTSGAISPAARFATIEKTKMSPEGEKSRFYDNIDMIIEELDMTPNVERTKTSSFPGILSPVPSTLPIVSPSFFSPPSDHNSFNFLHDLSPMFNGNKNYFDGNFMPSPNSNFLSAPITSPNLPFDLFNQFLDF</sequence>
<dbReference type="Pfam" id="PF05678">
    <property type="entry name" value="VQ"/>
    <property type="match status" value="1"/>
</dbReference>
<dbReference type="InterPro" id="IPR008889">
    <property type="entry name" value="VQ"/>
</dbReference>
<feature type="domain" description="VQ" evidence="2">
    <location>
        <begin position="84"/>
        <end position="109"/>
    </location>
</feature>
<feature type="region of interest" description="Disordered" evidence="1">
    <location>
        <begin position="107"/>
        <end position="126"/>
    </location>
</feature>
<reference evidence="3 4" key="1">
    <citation type="submission" date="2020-06" db="EMBL/GenBank/DDBJ databases">
        <title>Transcriptomic and genomic resources for Thalictrum thalictroides and T. hernandezii: Facilitating candidate gene discovery in an emerging model plant lineage.</title>
        <authorList>
            <person name="Arias T."/>
            <person name="Riano-Pachon D.M."/>
            <person name="Di Stilio V.S."/>
        </authorList>
    </citation>
    <scope>NUCLEOTIDE SEQUENCE [LARGE SCALE GENOMIC DNA]</scope>
    <source>
        <strain evidence="4">cv. WT478/WT964</strain>
        <tissue evidence="3">Leaves</tissue>
    </source>
</reference>
<dbReference type="OrthoDB" id="695631at2759"/>
<evidence type="ECO:0000313" key="4">
    <source>
        <dbReference type="Proteomes" id="UP000554482"/>
    </source>
</evidence>
<comment type="caution">
    <text evidence="3">The sequence shown here is derived from an EMBL/GenBank/DDBJ whole genome shotgun (WGS) entry which is preliminary data.</text>
</comment>
<protein>
    <submittedName>
        <fullName evidence="3">Mks1</fullName>
    </submittedName>
</protein>
<dbReference type="GO" id="GO:0005634">
    <property type="term" value="C:nucleus"/>
    <property type="evidence" value="ECO:0007669"/>
    <property type="project" value="TreeGrafter"/>
</dbReference>
<evidence type="ECO:0000313" key="3">
    <source>
        <dbReference type="EMBL" id="KAF5176751.1"/>
    </source>
</evidence>
<organism evidence="3 4">
    <name type="scientific">Thalictrum thalictroides</name>
    <name type="common">Rue-anemone</name>
    <name type="synonym">Anemone thalictroides</name>
    <dbReference type="NCBI Taxonomy" id="46969"/>
    <lineage>
        <taxon>Eukaryota</taxon>
        <taxon>Viridiplantae</taxon>
        <taxon>Streptophyta</taxon>
        <taxon>Embryophyta</taxon>
        <taxon>Tracheophyta</taxon>
        <taxon>Spermatophyta</taxon>
        <taxon>Magnoliopsida</taxon>
        <taxon>Ranunculales</taxon>
        <taxon>Ranunculaceae</taxon>
        <taxon>Thalictroideae</taxon>
        <taxon>Thalictrum</taxon>
    </lineage>
</organism>
<name>A0A7J6UW85_THATH</name>
<dbReference type="InterPro" id="IPR039607">
    <property type="entry name" value="VQ_8/17/18/20/21/25"/>
</dbReference>
<dbReference type="AlphaFoldDB" id="A0A7J6UW85"/>
<feature type="compositionally biased region" description="Low complexity" evidence="1">
    <location>
        <begin position="107"/>
        <end position="125"/>
    </location>
</feature>
<proteinExistence type="predicted"/>
<dbReference type="Proteomes" id="UP000554482">
    <property type="component" value="Unassembled WGS sequence"/>
</dbReference>
<evidence type="ECO:0000259" key="2">
    <source>
        <dbReference type="Pfam" id="PF05678"/>
    </source>
</evidence>
<dbReference type="EMBL" id="JABWDY010042290">
    <property type="protein sequence ID" value="KAF5176751.1"/>
    <property type="molecule type" value="Genomic_DNA"/>
</dbReference>
<accession>A0A7J6UW85</accession>
<feature type="compositionally biased region" description="Low complexity" evidence="1">
    <location>
        <begin position="50"/>
        <end position="77"/>
    </location>
</feature>
<dbReference type="PANTHER" id="PTHR33143">
    <property type="entry name" value="F16F4.1 PROTEIN-RELATED"/>
    <property type="match status" value="1"/>
</dbReference>
<evidence type="ECO:0000256" key="1">
    <source>
        <dbReference type="SAM" id="MobiDB-lite"/>
    </source>
</evidence>